<dbReference type="Gene3D" id="3.20.20.140">
    <property type="entry name" value="Metal-dependent hydrolases"/>
    <property type="match status" value="1"/>
</dbReference>
<dbReference type="eggNOG" id="KOG3020">
    <property type="taxonomic scope" value="Eukaryota"/>
</dbReference>
<evidence type="ECO:0000313" key="3">
    <source>
        <dbReference type="Proteomes" id="UP000030671"/>
    </source>
</evidence>
<feature type="compositionally biased region" description="Acidic residues" evidence="1">
    <location>
        <begin position="374"/>
        <end position="385"/>
    </location>
</feature>
<dbReference type="PANTHER" id="PTHR47345">
    <property type="entry name" value="CUT9-INTERACTING PROTEIN SCN1"/>
    <property type="match status" value="1"/>
</dbReference>
<proteinExistence type="predicted"/>
<dbReference type="EMBL" id="KI925454">
    <property type="protein sequence ID" value="ETW87121.1"/>
    <property type="molecule type" value="Genomic_DNA"/>
</dbReference>
<dbReference type="KEGG" id="hir:HETIRDRAFT_307465"/>
<evidence type="ECO:0000256" key="1">
    <source>
        <dbReference type="SAM" id="MobiDB-lite"/>
    </source>
</evidence>
<feature type="compositionally biased region" description="Polar residues" evidence="1">
    <location>
        <begin position="154"/>
        <end position="163"/>
    </location>
</feature>
<dbReference type="GO" id="GO:0016788">
    <property type="term" value="F:hydrolase activity, acting on ester bonds"/>
    <property type="evidence" value="ECO:0007669"/>
    <property type="project" value="InterPro"/>
</dbReference>
<dbReference type="InterPro" id="IPR053044">
    <property type="entry name" value="Metallo-hydrolase/TatD-type"/>
</dbReference>
<dbReference type="OrthoDB" id="413993at2759"/>
<dbReference type="GeneID" id="20669493"/>
<dbReference type="InParanoid" id="W4KPY8"/>
<dbReference type="Proteomes" id="UP000030671">
    <property type="component" value="Unassembled WGS sequence"/>
</dbReference>
<gene>
    <name evidence="2" type="ORF">HETIRDRAFT_307465</name>
</gene>
<reference evidence="2 3" key="1">
    <citation type="journal article" date="2012" name="New Phytol.">
        <title>Insight into trade-off between wood decay and parasitism from the genome of a fungal forest pathogen.</title>
        <authorList>
            <person name="Olson A."/>
            <person name="Aerts A."/>
            <person name="Asiegbu F."/>
            <person name="Belbahri L."/>
            <person name="Bouzid O."/>
            <person name="Broberg A."/>
            <person name="Canback B."/>
            <person name="Coutinho P.M."/>
            <person name="Cullen D."/>
            <person name="Dalman K."/>
            <person name="Deflorio G."/>
            <person name="van Diepen L.T."/>
            <person name="Dunand C."/>
            <person name="Duplessis S."/>
            <person name="Durling M."/>
            <person name="Gonthier P."/>
            <person name="Grimwood J."/>
            <person name="Fossdal C.G."/>
            <person name="Hansson D."/>
            <person name="Henrissat B."/>
            <person name="Hietala A."/>
            <person name="Himmelstrand K."/>
            <person name="Hoffmeister D."/>
            <person name="Hogberg N."/>
            <person name="James T.Y."/>
            <person name="Karlsson M."/>
            <person name="Kohler A."/>
            <person name="Kues U."/>
            <person name="Lee Y.H."/>
            <person name="Lin Y.C."/>
            <person name="Lind M."/>
            <person name="Lindquist E."/>
            <person name="Lombard V."/>
            <person name="Lucas S."/>
            <person name="Lunden K."/>
            <person name="Morin E."/>
            <person name="Murat C."/>
            <person name="Park J."/>
            <person name="Raffaello T."/>
            <person name="Rouze P."/>
            <person name="Salamov A."/>
            <person name="Schmutz J."/>
            <person name="Solheim H."/>
            <person name="Stahlberg J."/>
            <person name="Velez H."/>
            <person name="de Vries R.P."/>
            <person name="Wiebenga A."/>
            <person name="Woodward S."/>
            <person name="Yakovlev I."/>
            <person name="Garbelotto M."/>
            <person name="Martin F."/>
            <person name="Grigoriev I.V."/>
            <person name="Stenlid J."/>
        </authorList>
    </citation>
    <scope>NUCLEOTIDE SEQUENCE [LARGE SCALE GENOMIC DNA]</scope>
    <source>
        <strain evidence="2 3">TC 32-1</strain>
    </source>
</reference>
<dbReference type="RefSeq" id="XP_009541060.1">
    <property type="nucleotide sequence ID" value="XM_009542765.1"/>
</dbReference>
<protein>
    <recommendedName>
        <fullName evidence="4">Metallo-dependent hydrolase</fullName>
    </recommendedName>
</protein>
<evidence type="ECO:0008006" key="4">
    <source>
        <dbReference type="Google" id="ProtNLM"/>
    </source>
</evidence>
<dbReference type="AlphaFoldDB" id="W4KPY8"/>
<dbReference type="InterPro" id="IPR001130">
    <property type="entry name" value="TatD-like"/>
</dbReference>
<dbReference type="PANTHER" id="PTHR47345:SF1">
    <property type="entry name" value="CUT9-INTERACTING PROTEIN SCN1"/>
    <property type="match status" value="1"/>
</dbReference>
<dbReference type="FunCoup" id="W4KPY8">
    <property type="interactions" value="15"/>
</dbReference>
<accession>W4KPY8</accession>
<feature type="region of interest" description="Disordered" evidence="1">
    <location>
        <begin position="361"/>
        <end position="385"/>
    </location>
</feature>
<dbReference type="HOGENOM" id="CLU_031506_3_2_1"/>
<name>W4KPY8_HETIT</name>
<keyword evidence="3" id="KW-1185">Reference proteome</keyword>
<dbReference type="SUPFAM" id="SSF51556">
    <property type="entry name" value="Metallo-dependent hydrolases"/>
    <property type="match status" value="1"/>
</dbReference>
<evidence type="ECO:0000313" key="2">
    <source>
        <dbReference type="EMBL" id="ETW87121.1"/>
    </source>
</evidence>
<feature type="region of interest" description="Disordered" evidence="1">
    <location>
        <begin position="152"/>
        <end position="175"/>
    </location>
</feature>
<dbReference type="Pfam" id="PF01026">
    <property type="entry name" value="TatD_DNase"/>
    <property type="match status" value="1"/>
</dbReference>
<dbReference type="InterPro" id="IPR032466">
    <property type="entry name" value="Metal_Hydrolase"/>
</dbReference>
<organism evidence="2 3">
    <name type="scientific">Heterobasidion irregulare (strain TC 32-1)</name>
    <dbReference type="NCBI Taxonomy" id="747525"/>
    <lineage>
        <taxon>Eukaryota</taxon>
        <taxon>Fungi</taxon>
        <taxon>Dikarya</taxon>
        <taxon>Basidiomycota</taxon>
        <taxon>Agaricomycotina</taxon>
        <taxon>Agaricomycetes</taxon>
        <taxon>Russulales</taxon>
        <taxon>Bondarzewiaceae</taxon>
        <taxon>Heterobasidion</taxon>
        <taxon>Heterobasidion annosum species complex</taxon>
    </lineage>
</organism>
<sequence>MTSPDIANNSVLAHVVDVHCHPVESSIDPRVMDTLPITICAMATTASDQQKVHDLAERWPDKVIPAFGYHPWFTHTIALTPPSSTEDHYRTLFLPPSAPQSAQDAFTRLLPSLPAPHILSDLLATLRTNLTAFPNAMLGEVGIDRAARVPFPASSDSSPQPCCTSDEDSGAASELESYHRRELSPFITPLSHQLTILEAQLAIAVELRRNTSIHSVKAPQLTRELLDRMASTHGTAWRRISVDLHSCGLSPQVWIEIEKRHPNVFLSLSTAINSRSTNHRALIAACAPSRLLVESDFCNVRFCTTRTWDMVRIVAEVKCWRIEQDWGEEDENADEDKWGAVRRMEQNWLRFVKGGHEQVAKVSRKNRKTKWDEWGDSETEDEGKI</sequence>